<dbReference type="OrthoDB" id="416119at2759"/>
<sequence length="766" mass="87449">MSYVYVVSRSSGGYSALGPLTSNPGLPITNLCLPQSRGPTEEAPNRQGSEDRQGKRREQDVSQRRHERGIEHQNKTPPERMPTSQIHRNSHWEKTNSPANTIDPDGNIISQYNMAQPSNAGQRARTSSSQERDIGEGNSPGCNSQPDIGHLSPPDFNANLSIQQQQMQSVLNDATEHTLHTTDQARRVAENATSPNRQFCRAHNQNKTQNQEKGAKRHTCRKSTKASIKIAALNIRGHGVLNPAHNDNKWLHLRQLMSEKNINIMVVGEAHLDNQRRDEIERIHGKHLRIFFSKLNNTPNAAGVAIVLNKAKTNVENVKTHEVVAGRALLLETRWHNSEKISILGIYAPNTSMRENGEFWEKINNFFERNPRISRPHVMLGDFNMVEEPIDRLPMRNDATIAVDALDNLKTTLQLEDGWRETYPNTLKYTFMRSARDSIKHHARLDRIYNRMDAREKLFEWKIETPGINTDHDLVSVQYTSESTPYTGRGRWVLPLHLLYDKHVKEFIQEEGQRLEERLQLLATEDIWDGQCNAQTEWAEFQINLRGIARERSKIVVPRLTREINILEGRIDSISNDPLLTEEERLLSTTVLKEQLSILEQRKHQSTRTITHARNMVYGETVSRYWSQQNKAKTPRQPIMRLIKNLSENQKEPINTEQGAQGQPNETPIYETQSLKMANMMMDHHNNLQQDEAVPDAESRERAIQATLNHVKICISDASKLKLEKLLTDADVEEALRLSANHKAPGLNGISYEGTALARSHPGQRY</sequence>
<feature type="binding site" evidence="4">
    <location>
        <position position="382"/>
    </location>
    <ligand>
        <name>Mg(2+)</name>
        <dbReference type="ChEBI" id="CHEBI:18420"/>
        <label>1</label>
    </ligand>
</feature>
<organism evidence="7 8">
    <name type="scientific">Collybiopsis confluens</name>
    <dbReference type="NCBI Taxonomy" id="2823264"/>
    <lineage>
        <taxon>Eukaryota</taxon>
        <taxon>Fungi</taxon>
        <taxon>Dikarya</taxon>
        <taxon>Basidiomycota</taxon>
        <taxon>Agaricomycotina</taxon>
        <taxon>Agaricomycetes</taxon>
        <taxon>Agaricomycetidae</taxon>
        <taxon>Agaricales</taxon>
        <taxon>Marasmiineae</taxon>
        <taxon>Omphalotaceae</taxon>
        <taxon>Collybiopsis</taxon>
    </lineage>
</organism>
<feature type="binding site" evidence="4">
    <location>
        <position position="269"/>
    </location>
    <ligand>
        <name>Mg(2+)</name>
        <dbReference type="ChEBI" id="CHEBI:18420"/>
        <label>1</label>
    </ligand>
</feature>
<feature type="binding site" evidence="4">
    <location>
        <position position="234"/>
    </location>
    <ligand>
        <name>Mg(2+)</name>
        <dbReference type="ChEBI" id="CHEBI:18420"/>
        <label>1</label>
    </ligand>
</feature>
<evidence type="ECO:0008006" key="9">
    <source>
        <dbReference type="Google" id="ProtNLM"/>
    </source>
</evidence>
<dbReference type="EMBL" id="JAACJN010000091">
    <property type="protein sequence ID" value="KAF5376334.1"/>
    <property type="molecule type" value="Genomic_DNA"/>
</dbReference>
<evidence type="ECO:0000256" key="4">
    <source>
        <dbReference type="PIRSR" id="PIRSR604808-2"/>
    </source>
</evidence>
<dbReference type="PANTHER" id="PTHR22748:SF4">
    <property type="entry name" value="DNA-(APURINIC OR APYRIMIDINIC SITE) ENDONUCLEASE 2"/>
    <property type="match status" value="1"/>
</dbReference>
<comment type="caution">
    <text evidence="7">The sequence shown here is derived from an EMBL/GenBank/DDBJ whole genome shotgun (WGS) entry which is preliminary data.</text>
</comment>
<evidence type="ECO:0000256" key="2">
    <source>
        <dbReference type="ARBA" id="ARBA00022801"/>
    </source>
</evidence>
<gene>
    <name evidence="7" type="ORF">D9757_008663</name>
</gene>
<feature type="compositionally biased region" description="Basic and acidic residues" evidence="6">
    <location>
        <begin position="39"/>
        <end position="78"/>
    </location>
</feature>
<evidence type="ECO:0000256" key="6">
    <source>
        <dbReference type="SAM" id="MobiDB-lite"/>
    </source>
</evidence>
<evidence type="ECO:0000313" key="7">
    <source>
        <dbReference type="EMBL" id="KAF5376334.1"/>
    </source>
</evidence>
<keyword evidence="8" id="KW-1185">Reference proteome</keyword>
<accession>A0A8H5H440</accession>
<comment type="cofactor">
    <cofactor evidence="4">
        <name>Mg(2+)</name>
        <dbReference type="ChEBI" id="CHEBI:18420"/>
    </cofactor>
    <cofactor evidence="4">
        <name>Mn(2+)</name>
        <dbReference type="ChEBI" id="CHEBI:29035"/>
    </cofactor>
    <text evidence="4">Probably binds two magnesium or manganese ions per subunit.</text>
</comment>
<evidence type="ECO:0000256" key="3">
    <source>
        <dbReference type="ARBA" id="ARBA00022842"/>
    </source>
</evidence>
<dbReference type="InterPro" id="IPR036691">
    <property type="entry name" value="Endo/exonu/phosph_ase_sf"/>
</dbReference>
<feature type="region of interest" description="Disordered" evidence="6">
    <location>
        <begin position="648"/>
        <end position="667"/>
    </location>
</feature>
<feature type="binding site" evidence="4">
    <location>
        <position position="384"/>
    </location>
    <ligand>
        <name>Mg(2+)</name>
        <dbReference type="ChEBI" id="CHEBI:18420"/>
        <label>1</label>
    </ligand>
</feature>
<feature type="compositionally biased region" description="Polar residues" evidence="6">
    <location>
        <begin position="108"/>
        <end position="129"/>
    </location>
</feature>
<protein>
    <recommendedName>
        <fullName evidence="9">DNase I-like protein</fullName>
    </recommendedName>
</protein>
<feature type="site" description="Transition state stabilizer" evidence="5">
    <location>
        <position position="384"/>
    </location>
</feature>
<keyword evidence="3 4" id="KW-0460">Magnesium</keyword>
<dbReference type="InterPro" id="IPR004808">
    <property type="entry name" value="AP_endonuc_1"/>
</dbReference>
<dbReference type="GO" id="GO:0046872">
    <property type="term" value="F:metal ion binding"/>
    <property type="evidence" value="ECO:0007669"/>
    <property type="project" value="UniProtKB-KW"/>
</dbReference>
<evidence type="ECO:0000256" key="5">
    <source>
        <dbReference type="PIRSR" id="PIRSR604808-3"/>
    </source>
</evidence>
<proteinExistence type="predicted"/>
<dbReference type="AlphaFoldDB" id="A0A8H5H440"/>
<dbReference type="SUPFAM" id="SSF56219">
    <property type="entry name" value="DNase I-like"/>
    <property type="match status" value="1"/>
</dbReference>
<keyword evidence="1 4" id="KW-0479">Metal-binding</keyword>
<evidence type="ECO:0000313" key="8">
    <source>
        <dbReference type="Proteomes" id="UP000518752"/>
    </source>
</evidence>
<dbReference type="GO" id="GO:0008311">
    <property type="term" value="F:double-stranded DNA 3'-5' DNA exonuclease activity"/>
    <property type="evidence" value="ECO:0007669"/>
    <property type="project" value="TreeGrafter"/>
</dbReference>
<feature type="region of interest" description="Disordered" evidence="6">
    <location>
        <begin position="10"/>
        <end position="157"/>
    </location>
</feature>
<dbReference type="GO" id="GO:0005634">
    <property type="term" value="C:nucleus"/>
    <property type="evidence" value="ECO:0007669"/>
    <property type="project" value="TreeGrafter"/>
</dbReference>
<dbReference type="GO" id="GO:0003906">
    <property type="term" value="F:DNA-(apurinic or apyrimidinic site) endonuclease activity"/>
    <property type="evidence" value="ECO:0007669"/>
    <property type="project" value="TreeGrafter"/>
</dbReference>
<evidence type="ECO:0000256" key="1">
    <source>
        <dbReference type="ARBA" id="ARBA00022723"/>
    </source>
</evidence>
<dbReference type="Gene3D" id="3.60.10.10">
    <property type="entry name" value="Endonuclease/exonuclease/phosphatase"/>
    <property type="match status" value="1"/>
</dbReference>
<dbReference type="GO" id="GO:0008081">
    <property type="term" value="F:phosphoric diester hydrolase activity"/>
    <property type="evidence" value="ECO:0007669"/>
    <property type="project" value="TreeGrafter"/>
</dbReference>
<keyword evidence="2" id="KW-0378">Hydrolase</keyword>
<keyword evidence="4" id="KW-0464">Manganese</keyword>
<name>A0A8H5H440_9AGAR</name>
<dbReference type="GO" id="GO:0006284">
    <property type="term" value="P:base-excision repair"/>
    <property type="evidence" value="ECO:0007669"/>
    <property type="project" value="TreeGrafter"/>
</dbReference>
<reference evidence="7 8" key="1">
    <citation type="journal article" date="2020" name="ISME J.">
        <title>Uncovering the hidden diversity of litter-decomposition mechanisms in mushroom-forming fungi.</title>
        <authorList>
            <person name="Floudas D."/>
            <person name="Bentzer J."/>
            <person name="Ahren D."/>
            <person name="Johansson T."/>
            <person name="Persson P."/>
            <person name="Tunlid A."/>
        </authorList>
    </citation>
    <scope>NUCLEOTIDE SEQUENCE [LARGE SCALE GENOMIC DNA]</scope>
    <source>
        <strain evidence="7 8">CBS 406.79</strain>
    </source>
</reference>
<dbReference type="Proteomes" id="UP000518752">
    <property type="component" value="Unassembled WGS sequence"/>
</dbReference>
<dbReference type="PANTHER" id="PTHR22748">
    <property type="entry name" value="AP ENDONUCLEASE"/>
    <property type="match status" value="1"/>
</dbReference>